<dbReference type="Proteomes" id="UP000310334">
    <property type="component" value="Unassembled WGS sequence"/>
</dbReference>
<proteinExistence type="predicted"/>
<organism evidence="1 2">
    <name type="scientific">Metabacillus sediminilitoris</name>
    <dbReference type="NCBI Taxonomy" id="2567941"/>
    <lineage>
        <taxon>Bacteria</taxon>
        <taxon>Bacillati</taxon>
        <taxon>Bacillota</taxon>
        <taxon>Bacilli</taxon>
        <taxon>Bacillales</taxon>
        <taxon>Bacillaceae</taxon>
        <taxon>Metabacillus</taxon>
    </lineage>
</organism>
<keyword evidence="2" id="KW-1185">Reference proteome</keyword>
<dbReference type="RefSeq" id="WP_136353351.1">
    <property type="nucleotide sequence ID" value="NZ_CP046266.1"/>
</dbReference>
<dbReference type="OrthoDB" id="2974285at2"/>
<sequence>MTINLFFITLTLSVTKRKNSKEEIEKNLEVQRKMEQSREKVFNEFHNM</sequence>
<gene>
    <name evidence="1" type="ORF">E6W99_09870</name>
</gene>
<protein>
    <submittedName>
        <fullName evidence="1">YrzI family small protein</fullName>
    </submittedName>
</protein>
<dbReference type="AlphaFoldDB" id="A0A4S4BZR5"/>
<dbReference type="EMBL" id="SSNT01000006">
    <property type="protein sequence ID" value="THF80693.1"/>
    <property type="molecule type" value="Genomic_DNA"/>
</dbReference>
<reference evidence="1 2" key="1">
    <citation type="submission" date="2019-04" db="EMBL/GenBank/DDBJ databases">
        <title>Bacillus sediminilitoris sp. nov., isolated from a tidal flat sediment on the East China Sea.</title>
        <authorList>
            <person name="Wei Y."/>
            <person name="Mao H."/>
            <person name="Fang J."/>
        </authorList>
    </citation>
    <scope>NUCLEOTIDE SEQUENCE [LARGE SCALE GENOMIC DNA]</scope>
    <source>
        <strain evidence="1 2">DSL-17</strain>
    </source>
</reference>
<evidence type="ECO:0000313" key="1">
    <source>
        <dbReference type="EMBL" id="THF80693.1"/>
    </source>
</evidence>
<dbReference type="Pfam" id="PF09501">
    <property type="entry name" value="Bac_small_YrzI"/>
    <property type="match status" value="1"/>
</dbReference>
<comment type="caution">
    <text evidence="1">The sequence shown here is derived from an EMBL/GenBank/DDBJ whole genome shotgun (WGS) entry which is preliminary data.</text>
</comment>
<dbReference type="InterPro" id="IPR012655">
    <property type="entry name" value="YrzI"/>
</dbReference>
<name>A0A4S4BZR5_9BACI</name>
<evidence type="ECO:0000313" key="2">
    <source>
        <dbReference type="Proteomes" id="UP000310334"/>
    </source>
</evidence>
<accession>A0A4S4BZR5</accession>